<dbReference type="Pfam" id="PF02679">
    <property type="entry name" value="ComA"/>
    <property type="match status" value="1"/>
</dbReference>
<evidence type="ECO:0000256" key="1">
    <source>
        <dbReference type="ARBA" id="ARBA00010424"/>
    </source>
</evidence>
<gene>
    <name evidence="2" type="ORF">FCL54_06160</name>
</gene>
<dbReference type="SUPFAM" id="SSF102110">
    <property type="entry name" value="(2r)-phospho-3-sulfolactate synthase ComA"/>
    <property type="match status" value="1"/>
</dbReference>
<dbReference type="InterPro" id="IPR036112">
    <property type="entry name" value="ComA_synth_sf"/>
</dbReference>
<keyword evidence="3" id="KW-1185">Reference proteome</keyword>
<comment type="similarity">
    <text evidence="1">Belongs to the phosphosulfolactate synthase family.</text>
</comment>
<protein>
    <submittedName>
        <fullName evidence="2">Phosphosulfolactate synthase</fullName>
    </submittedName>
</protein>
<evidence type="ECO:0000313" key="2">
    <source>
        <dbReference type="EMBL" id="TLS38122.1"/>
    </source>
</evidence>
<dbReference type="Proteomes" id="UP000308230">
    <property type="component" value="Unassembled WGS sequence"/>
</dbReference>
<dbReference type="InterPro" id="IPR013785">
    <property type="entry name" value="Aldolase_TIM"/>
</dbReference>
<comment type="caution">
    <text evidence="2">The sequence shown here is derived from an EMBL/GenBank/DDBJ whole genome shotgun (WGS) entry which is preliminary data.</text>
</comment>
<accession>A0A5R9F362</accession>
<dbReference type="InterPro" id="IPR003830">
    <property type="entry name" value="ComA_synth"/>
</dbReference>
<dbReference type="OrthoDB" id="7809088at2"/>
<reference evidence="2 3" key="1">
    <citation type="submission" date="2019-04" db="EMBL/GenBank/DDBJ databases">
        <title>Bacillus caeni sp. nov., a bacterium isolated from mangrove sediment.</title>
        <authorList>
            <person name="Huang H."/>
            <person name="Mo K."/>
            <person name="Hu Y."/>
        </authorList>
    </citation>
    <scope>NUCLEOTIDE SEQUENCE [LARGE SCALE GENOMIC DNA]</scope>
    <source>
        <strain evidence="2 3">HB172195</strain>
    </source>
</reference>
<evidence type="ECO:0000313" key="3">
    <source>
        <dbReference type="Proteomes" id="UP000308230"/>
    </source>
</evidence>
<sequence>MEFLNLPVRTEKDREYGITSIVDFGMPVGQLEHILVDYHSYIDIAKIGVGSAYVTPNIEEKLALYKKHNVKPYFGGTLFEKFYHQGKLDNYLTFLAKHNVEWIEVSTGVLDIDIDKRLDLVSTLKQNFNVIGEVGSKDAEIVMPLSQWTAELDALLEAGCKYVITEGRDSGTAGIYDKTGKVRDGLLKDILQNIDPQKVIFEAPHAKHQMFFINQIGPNVNLGNVKIQDVLLLEAQRCGLRNETFFMEVQNEISCDKTSSY</sequence>
<organism evidence="2 3">
    <name type="scientific">Exobacillus caeni</name>
    <dbReference type="NCBI Taxonomy" id="2574798"/>
    <lineage>
        <taxon>Bacteria</taxon>
        <taxon>Bacillati</taxon>
        <taxon>Bacillota</taxon>
        <taxon>Bacilli</taxon>
        <taxon>Bacillales</taxon>
        <taxon>Guptibacillaceae</taxon>
        <taxon>Exobacillus</taxon>
    </lineage>
</organism>
<dbReference type="PANTHER" id="PTHR48413:SF1">
    <property type="entry name" value="PROTEIN HEAT-STRESS-ASSOCIATED 32"/>
    <property type="match status" value="1"/>
</dbReference>
<name>A0A5R9F362_9BACL</name>
<dbReference type="PANTHER" id="PTHR48413">
    <property type="match status" value="1"/>
</dbReference>
<dbReference type="RefSeq" id="WP_138124275.1">
    <property type="nucleotide sequence ID" value="NZ_SWLG01000004.1"/>
</dbReference>
<dbReference type="EMBL" id="SWLG01000004">
    <property type="protein sequence ID" value="TLS38122.1"/>
    <property type="molecule type" value="Genomic_DNA"/>
</dbReference>
<dbReference type="Gene3D" id="3.20.20.70">
    <property type="entry name" value="Aldolase class I"/>
    <property type="match status" value="1"/>
</dbReference>
<dbReference type="AlphaFoldDB" id="A0A5R9F362"/>
<proteinExistence type="inferred from homology"/>